<comment type="caution">
    <text evidence="4">The sequence shown here is derived from an EMBL/GenBank/DDBJ whole genome shotgun (WGS) entry which is preliminary data.</text>
</comment>
<dbReference type="GO" id="GO:0000976">
    <property type="term" value="F:transcription cis-regulatory region binding"/>
    <property type="evidence" value="ECO:0007669"/>
    <property type="project" value="TreeGrafter"/>
</dbReference>
<dbReference type="PANTHER" id="PTHR30055:SF149">
    <property type="entry name" value="TETR-FAMILY TRANSCRIPTIONAL REGULATOR"/>
    <property type="match status" value="1"/>
</dbReference>
<dbReference type="Pfam" id="PF16859">
    <property type="entry name" value="TetR_C_11"/>
    <property type="match status" value="1"/>
</dbReference>
<dbReference type="OrthoDB" id="9796019at2"/>
<sequence>MGTPVATIPPPSPWSEREVEFLGVTLRLLQEHGYDGLTIDEVAAEAKASKATIYRRWPSKADLVVAAFIEGTRSYATLPNTGSLRGDLIAIGHQVCDQAGEHSANVRAVLTEIARTPELGAALQTFFAQRRALITAVLDAAVARGEIDVAVINDDLWDVLPGYLVFRHLLPRTPPSDQTVIDLVDQVMLPSLTRRAV</sequence>
<accession>A0A1X0DBF3</accession>
<protein>
    <submittedName>
        <fullName evidence="4">TetR family transcriptional regulator</fullName>
    </submittedName>
</protein>
<dbReference type="InterPro" id="IPR023772">
    <property type="entry name" value="DNA-bd_HTH_TetR-type_CS"/>
</dbReference>
<evidence type="ECO:0000256" key="1">
    <source>
        <dbReference type="ARBA" id="ARBA00023015"/>
    </source>
</evidence>
<keyword evidence="1" id="KW-0805">Transcription regulation</keyword>
<evidence type="ECO:0000256" key="2">
    <source>
        <dbReference type="ARBA" id="ARBA00023125"/>
    </source>
</evidence>
<dbReference type="RefSeq" id="WP_083031607.1">
    <property type="nucleotide sequence ID" value="NZ_AP022618.1"/>
</dbReference>
<dbReference type="PANTHER" id="PTHR30055">
    <property type="entry name" value="HTH-TYPE TRANSCRIPTIONAL REGULATOR RUTR"/>
    <property type="match status" value="1"/>
</dbReference>
<dbReference type="GO" id="GO:0003700">
    <property type="term" value="F:DNA-binding transcription factor activity"/>
    <property type="evidence" value="ECO:0007669"/>
    <property type="project" value="TreeGrafter"/>
</dbReference>
<dbReference type="AlphaFoldDB" id="A0A1X0DBF3"/>
<dbReference type="Pfam" id="PF00440">
    <property type="entry name" value="TetR_N"/>
    <property type="match status" value="1"/>
</dbReference>
<dbReference type="PROSITE" id="PS50977">
    <property type="entry name" value="HTH_TETR_2"/>
    <property type="match status" value="1"/>
</dbReference>
<organism evidence="4 5">
    <name type="scientific">Mycolicibacterium insubricum</name>
    <dbReference type="NCBI Taxonomy" id="444597"/>
    <lineage>
        <taxon>Bacteria</taxon>
        <taxon>Bacillati</taxon>
        <taxon>Actinomycetota</taxon>
        <taxon>Actinomycetes</taxon>
        <taxon>Mycobacteriales</taxon>
        <taxon>Mycobacteriaceae</taxon>
        <taxon>Mycolicibacterium</taxon>
    </lineage>
</organism>
<evidence type="ECO:0000313" key="4">
    <source>
        <dbReference type="EMBL" id="ORA69502.1"/>
    </source>
</evidence>
<keyword evidence="5" id="KW-1185">Reference proteome</keyword>
<keyword evidence="3" id="KW-0804">Transcription</keyword>
<dbReference type="SUPFAM" id="SSF46689">
    <property type="entry name" value="Homeodomain-like"/>
    <property type="match status" value="1"/>
</dbReference>
<dbReference type="InterPro" id="IPR036271">
    <property type="entry name" value="Tet_transcr_reg_TetR-rel_C_sf"/>
</dbReference>
<dbReference type="Proteomes" id="UP000192801">
    <property type="component" value="Unassembled WGS sequence"/>
</dbReference>
<dbReference type="EMBL" id="MVHS01000032">
    <property type="protein sequence ID" value="ORA69502.1"/>
    <property type="molecule type" value="Genomic_DNA"/>
</dbReference>
<dbReference type="InterPro" id="IPR011075">
    <property type="entry name" value="TetR_C"/>
</dbReference>
<dbReference type="InterPro" id="IPR001647">
    <property type="entry name" value="HTH_TetR"/>
</dbReference>
<dbReference type="STRING" id="444597.BST26_13535"/>
<dbReference type="InterPro" id="IPR050109">
    <property type="entry name" value="HTH-type_TetR-like_transc_reg"/>
</dbReference>
<evidence type="ECO:0000256" key="3">
    <source>
        <dbReference type="ARBA" id="ARBA00023163"/>
    </source>
</evidence>
<dbReference type="InterPro" id="IPR009057">
    <property type="entry name" value="Homeodomain-like_sf"/>
</dbReference>
<dbReference type="Gene3D" id="1.10.10.60">
    <property type="entry name" value="Homeodomain-like"/>
    <property type="match status" value="1"/>
</dbReference>
<evidence type="ECO:0000313" key="5">
    <source>
        <dbReference type="Proteomes" id="UP000192801"/>
    </source>
</evidence>
<dbReference type="Gene3D" id="1.10.357.10">
    <property type="entry name" value="Tetracycline Repressor, domain 2"/>
    <property type="match status" value="1"/>
</dbReference>
<dbReference type="PROSITE" id="PS01081">
    <property type="entry name" value="HTH_TETR_1"/>
    <property type="match status" value="1"/>
</dbReference>
<dbReference type="PRINTS" id="PR00455">
    <property type="entry name" value="HTHTETR"/>
</dbReference>
<name>A0A1X0DBF3_9MYCO</name>
<keyword evidence="2" id="KW-0238">DNA-binding</keyword>
<reference evidence="4 5" key="1">
    <citation type="submission" date="2016-12" db="EMBL/GenBank/DDBJ databases">
        <title>The new phylogeny of genus Mycobacterium.</title>
        <authorList>
            <person name="Tortoli E."/>
            <person name="Trovato A."/>
            <person name="Cirillo D.M."/>
        </authorList>
    </citation>
    <scope>NUCLEOTIDE SEQUENCE [LARGE SCALE GENOMIC DNA]</scope>
    <source>
        <strain evidence="4 5">DSM 45130</strain>
    </source>
</reference>
<proteinExistence type="predicted"/>
<dbReference type="SUPFAM" id="SSF48498">
    <property type="entry name" value="Tetracyclin repressor-like, C-terminal domain"/>
    <property type="match status" value="1"/>
</dbReference>
<gene>
    <name evidence="4" type="ORF">BST26_13535</name>
</gene>